<proteinExistence type="predicted"/>
<comment type="caution">
    <text evidence="1">The sequence shown here is derived from an EMBL/GenBank/DDBJ whole genome shotgun (WGS) entry which is preliminary data.</text>
</comment>
<accession>A0ABR7WST8</accession>
<name>A0ABR7WST8_9SPHI</name>
<evidence type="ECO:0000313" key="2">
    <source>
        <dbReference type="Proteomes" id="UP000606600"/>
    </source>
</evidence>
<gene>
    <name evidence="1" type="ORF">IDJ77_16245</name>
</gene>
<sequence>MLTLYDFHQMTLDEKCTAIWQGEFIGDRKDGDNKAQLYSLGGFYAEVFYDPSTNTINKIRAFRSTNLVEPYLSGIKLSL</sequence>
<dbReference type="RefSeq" id="WP_191190027.1">
    <property type="nucleotide sequence ID" value="NZ_JACWMY010000008.1"/>
</dbReference>
<keyword evidence="2" id="KW-1185">Reference proteome</keyword>
<organism evidence="1 2">
    <name type="scientific">Mucilaginibacter pankratovii</name>
    <dbReference type="NCBI Taxonomy" id="2772110"/>
    <lineage>
        <taxon>Bacteria</taxon>
        <taxon>Pseudomonadati</taxon>
        <taxon>Bacteroidota</taxon>
        <taxon>Sphingobacteriia</taxon>
        <taxon>Sphingobacteriales</taxon>
        <taxon>Sphingobacteriaceae</taxon>
        <taxon>Mucilaginibacter</taxon>
    </lineage>
</organism>
<reference evidence="1 2" key="1">
    <citation type="submission" date="2020-09" db="EMBL/GenBank/DDBJ databases">
        <title>Novel species of Mucilaginibacter isolated from a glacier on the Tibetan Plateau.</title>
        <authorList>
            <person name="Liu Q."/>
            <person name="Xin Y.-H."/>
        </authorList>
    </citation>
    <scope>NUCLEOTIDE SEQUENCE [LARGE SCALE GENOMIC DNA]</scope>
    <source>
        <strain evidence="1 2">ZT4R22</strain>
    </source>
</reference>
<evidence type="ECO:0000313" key="1">
    <source>
        <dbReference type="EMBL" id="MBD1365366.1"/>
    </source>
</evidence>
<dbReference type="Proteomes" id="UP000606600">
    <property type="component" value="Unassembled WGS sequence"/>
</dbReference>
<dbReference type="EMBL" id="JACWMY010000008">
    <property type="protein sequence ID" value="MBD1365366.1"/>
    <property type="molecule type" value="Genomic_DNA"/>
</dbReference>
<protein>
    <submittedName>
        <fullName evidence="1">Uncharacterized protein</fullName>
    </submittedName>
</protein>